<sequence length="79" mass="8276">MPPVPVIWDPHRLGALMLDHPGPDAVFFADVRGSMPDLVQPVGRALRTYPGEGGLATIGPRPTGIRPIDGGAIRLLASA</sequence>
<accession>A0ABY9U401</accession>
<dbReference type="Proteomes" id="UP001249394">
    <property type="component" value="Chromosome"/>
</dbReference>
<name>A0ABY9U401_STRVL</name>
<protein>
    <submittedName>
        <fullName evidence="1">Uncharacterized protein</fullName>
    </submittedName>
</protein>
<reference evidence="1 2" key="1">
    <citation type="submission" date="2023-09" db="EMBL/GenBank/DDBJ databases">
        <title>The genome sequence of Streptomyces anthocyanicus.</title>
        <authorList>
            <person name="Mo P."/>
        </authorList>
    </citation>
    <scope>NUCLEOTIDE SEQUENCE [LARGE SCALE GENOMIC DNA]</scope>
    <source>
        <strain evidence="1 2">JCM 4387</strain>
    </source>
</reference>
<evidence type="ECO:0000313" key="1">
    <source>
        <dbReference type="EMBL" id="WND17210.1"/>
    </source>
</evidence>
<evidence type="ECO:0000313" key="2">
    <source>
        <dbReference type="Proteomes" id="UP001249394"/>
    </source>
</evidence>
<dbReference type="EMBL" id="CP134213">
    <property type="protein sequence ID" value="WND17210.1"/>
    <property type="molecule type" value="Genomic_DNA"/>
</dbReference>
<proteinExistence type="predicted"/>
<gene>
    <name evidence="1" type="ORF">RI060_07555</name>
</gene>
<dbReference type="CDD" id="cd18785">
    <property type="entry name" value="SF2_C"/>
    <property type="match status" value="1"/>
</dbReference>
<organism evidence="1 2">
    <name type="scientific">Streptomyces violaceus</name>
    <name type="common">Streptomyces venezuelae</name>
    <dbReference type="NCBI Taxonomy" id="1936"/>
    <lineage>
        <taxon>Bacteria</taxon>
        <taxon>Bacillati</taxon>
        <taxon>Actinomycetota</taxon>
        <taxon>Actinomycetes</taxon>
        <taxon>Kitasatosporales</taxon>
        <taxon>Streptomycetaceae</taxon>
        <taxon>Streptomyces</taxon>
    </lineage>
</organism>
<keyword evidence="2" id="KW-1185">Reference proteome</keyword>